<dbReference type="InterPro" id="IPR041577">
    <property type="entry name" value="RT_RNaseH_2"/>
</dbReference>
<sequence length="538" mass="60927">MRLVSQMQQAEMATLLETDHRHQAQMVETLHVMRDMRREMSDMQAELLAHREQQRRARQPGPDARIPNHQDASGDADSENKETRNRLGPKGQKGQRCQHTLNVPKLIPYYNSAPRRKEESDNKRKADDSSTNQHGHQQQPFRGKCVAKVYNIRGLVRRSRIGSLPSAQVSNFPSQGPVVHRDATSANKVEHLPDDCQESSPQHKFANTQKGQCTNPKGNGGVYAVGNRIEKRECIRKHAELQFRHAQEYMAKGCQIFLAHISAKKEEDKLEGKQLKDVPINQDFPEVFLEDLSETRKEHEERLKAIQIASEGESCMPSFSKKNLEIPKVQFFTSIINSKGIHVDPAKIESIKDWASPKTPTEICQFLGIKFDWGEKEENAFQLIKQKLCSAPILALPEGSEDFVVYCDASHKGLGTVLMQREKKALGTDISMSTAYHPETDGQSERTIQTLEDMLRACVIDFGKGWVKHLPLAKFSYNNSYHASIKAAPYEALYGRKCRSPVCWAEVGEAQLTGPELIQETTEKIVLIKQRIQAAQDR</sequence>
<evidence type="ECO:0000259" key="3">
    <source>
        <dbReference type="PROSITE" id="PS50994"/>
    </source>
</evidence>
<comment type="caution">
    <text evidence="4">The sequence shown here is derived from an EMBL/GenBank/DDBJ whole genome shotgun (WGS) entry which is preliminary data.</text>
</comment>
<proteinExistence type="predicted"/>
<evidence type="ECO:0000256" key="1">
    <source>
        <dbReference type="ARBA" id="ARBA00023268"/>
    </source>
</evidence>
<dbReference type="InterPro" id="IPR043128">
    <property type="entry name" value="Rev_trsase/Diguanyl_cyclase"/>
</dbReference>
<keyword evidence="4" id="KW-0808">Transferase</keyword>
<gene>
    <name evidence="4" type="ORF">Tco_0840923</name>
</gene>
<dbReference type="Pfam" id="PF17919">
    <property type="entry name" value="RT_RNaseH_2"/>
    <property type="match status" value="1"/>
</dbReference>
<dbReference type="PANTHER" id="PTHR37984">
    <property type="entry name" value="PROTEIN CBG26694"/>
    <property type="match status" value="1"/>
</dbReference>
<dbReference type="PANTHER" id="PTHR37984:SF5">
    <property type="entry name" value="PROTEIN NYNRIN-LIKE"/>
    <property type="match status" value="1"/>
</dbReference>
<dbReference type="EMBL" id="BQNB010012671">
    <property type="protein sequence ID" value="GJT06461.1"/>
    <property type="molecule type" value="Genomic_DNA"/>
</dbReference>
<keyword evidence="1" id="KW-0511">Multifunctional enzyme</keyword>
<dbReference type="InterPro" id="IPR036397">
    <property type="entry name" value="RNaseH_sf"/>
</dbReference>
<feature type="region of interest" description="Disordered" evidence="2">
    <location>
        <begin position="50"/>
        <end position="142"/>
    </location>
</feature>
<dbReference type="SUPFAM" id="SSF56672">
    <property type="entry name" value="DNA/RNA polymerases"/>
    <property type="match status" value="1"/>
</dbReference>
<feature type="compositionally biased region" description="Polar residues" evidence="2">
    <location>
        <begin position="198"/>
        <end position="213"/>
    </location>
</feature>
<organism evidence="4 5">
    <name type="scientific">Tanacetum coccineum</name>
    <dbReference type="NCBI Taxonomy" id="301880"/>
    <lineage>
        <taxon>Eukaryota</taxon>
        <taxon>Viridiplantae</taxon>
        <taxon>Streptophyta</taxon>
        <taxon>Embryophyta</taxon>
        <taxon>Tracheophyta</taxon>
        <taxon>Spermatophyta</taxon>
        <taxon>Magnoliopsida</taxon>
        <taxon>eudicotyledons</taxon>
        <taxon>Gunneridae</taxon>
        <taxon>Pentapetalae</taxon>
        <taxon>asterids</taxon>
        <taxon>campanulids</taxon>
        <taxon>Asterales</taxon>
        <taxon>Asteraceae</taxon>
        <taxon>Asteroideae</taxon>
        <taxon>Anthemideae</taxon>
        <taxon>Anthemidinae</taxon>
        <taxon>Tanacetum</taxon>
    </lineage>
</organism>
<dbReference type="Gene3D" id="3.30.70.270">
    <property type="match status" value="1"/>
</dbReference>
<dbReference type="InterPro" id="IPR001584">
    <property type="entry name" value="Integrase_cat-core"/>
</dbReference>
<evidence type="ECO:0000256" key="2">
    <source>
        <dbReference type="SAM" id="MobiDB-lite"/>
    </source>
</evidence>
<dbReference type="Gene3D" id="3.30.420.10">
    <property type="entry name" value="Ribonuclease H-like superfamily/Ribonuclease H"/>
    <property type="match status" value="1"/>
</dbReference>
<keyword evidence="4" id="KW-0695">RNA-directed DNA polymerase</keyword>
<name>A0ABQ5AVZ7_9ASTR</name>
<dbReference type="InterPro" id="IPR050951">
    <property type="entry name" value="Retrovirus_Pol_polyprotein"/>
</dbReference>
<dbReference type="InterPro" id="IPR043502">
    <property type="entry name" value="DNA/RNA_pol_sf"/>
</dbReference>
<feature type="compositionally biased region" description="Polar residues" evidence="2">
    <location>
        <begin position="129"/>
        <end position="140"/>
    </location>
</feature>
<feature type="compositionally biased region" description="Basic and acidic residues" evidence="2">
    <location>
        <begin position="115"/>
        <end position="128"/>
    </location>
</feature>
<dbReference type="Proteomes" id="UP001151760">
    <property type="component" value="Unassembled WGS sequence"/>
</dbReference>
<feature type="domain" description="Integrase catalytic" evidence="3">
    <location>
        <begin position="323"/>
        <end position="497"/>
    </location>
</feature>
<dbReference type="GO" id="GO:0003964">
    <property type="term" value="F:RNA-directed DNA polymerase activity"/>
    <property type="evidence" value="ECO:0007669"/>
    <property type="project" value="UniProtKB-KW"/>
</dbReference>
<dbReference type="PROSITE" id="PS50994">
    <property type="entry name" value="INTEGRASE"/>
    <property type="match status" value="1"/>
</dbReference>
<accession>A0ABQ5AVZ7</accession>
<reference evidence="4" key="1">
    <citation type="journal article" date="2022" name="Int. J. Mol. Sci.">
        <title>Draft Genome of Tanacetum Coccineum: Genomic Comparison of Closely Related Tanacetum-Family Plants.</title>
        <authorList>
            <person name="Yamashiro T."/>
            <person name="Shiraishi A."/>
            <person name="Nakayama K."/>
            <person name="Satake H."/>
        </authorList>
    </citation>
    <scope>NUCLEOTIDE SEQUENCE</scope>
</reference>
<keyword evidence="5" id="KW-1185">Reference proteome</keyword>
<protein>
    <submittedName>
        <fullName evidence="4">Reverse transcriptase domain-containing protein</fullName>
    </submittedName>
</protein>
<reference evidence="4" key="2">
    <citation type="submission" date="2022-01" db="EMBL/GenBank/DDBJ databases">
        <authorList>
            <person name="Yamashiro T."/>
            <person name="Shiraishi A."/>
            <person name="Satake H."/>
            <person name="Nakayama K."/>
        </authorList>
    </citation>
    <scope>NUCLEOTIDE SEQUENCE</scope>
</reference>
<evidence type="ECO:0000313" key="4">
    <source>
        <dbReference type="EMBL" id="GJT06461.1"/>
    </source>
</evidence>
<feature type="region of interest" description="Disordered" evidence="2">
    <location>
        <begin position="193"/>
        <end position="213"/>
    </location>
</feature>
<keyword evidence="4" id="KW-0548">Nucleotidyltransferase</keyword>
<evidence type="ECO:0000313" key="5">
    <source>
        <dbReference type="Proteomes" id="UP001151760"/>
    </source>
</evidence>